<proteinExistence type="predicted"/>
<dbReference type="Proteomes" id="UP000275078">
    <property type="component" value="Unassembled WGS sequence"/>
</dbReference>
<sequence length="464" mass="53927">MNDHLPNERARSTIAALQTTAICTIIPRLARNPHFLALFEPIPSRTPTLLANYIICQELERLADEEKLDEEQQILWRRYCENRYLYSEVRRHLIQYCPLGKCSVSGESRSPFEDLEMAELKSRIAAVIEAVKNRQSHERRQLDMTRDEKRRSAKREVGKRHRRCYCVRTLASFEPFLDLLRARNVSTSWVDLAGGLVQRALEDYCNESVLVVDDFDDKQQPGKALGDEVLFHLFGSQRDGKEPCVDCNAERSVESMAQLLQQRLALSTIDIHFQRPLDSDEQRDVNRMRRICYDRALESLMTYGVFEELSSKKVDLDQAAAQEWVKIAGDALSGELEAVANSPVEAETEDADFDEEEQQRSRFDDPYADFLEGKCVDMLWDERVPLEIYLRDFAQYLDSLGYHPKWHWADAIRQRLEVAEKGSMVNREIQEIRGEFMMKRQRSFPQVASSSDRVMKKTRVELEC</sequence>
<feature type="compositionally biased region" description="Acidic residues" evidence="1">
    <location>
        <begin position="346"/>
        <end position="357"/>
    </location>
</feature>
<reference evidence="2 3" key="1">
    <citation type="journal article" date="2018" name="Nat. Ecol. Evol.">
        <title>Pezizomycetes genomes reveal the molecular basis of ectomycorrhizal truffle lifestyle.</title>
        <authorList>
            <person name="Murat C."/>
            <person name="Payen T."/>
            <person name="Noel B."/>
            <person name="Kuo A."/>
            <person name="Morin E."/>
            <person name="Chen J."/>
            <person name="Kohler A."/>
            <person name="Krizsan K."/>
            <person name="Balestrini R."/>
            <person name="Da Silva C."/>
            <person name="Montanini B."/>
            <person name="Hainaut M."/>
            <person name="Levati E."/>
            <person name="Barry K.W."/>
            <person name="Belfiori B."/>
            <person name="Cichocki N."/>
            <person name="Clum A."/>
            <person name="Dockter R.B."/>
            <person name="Fauchery L."/>
            <person name="Guy J."/>
            <person name="Iotti M."/>
            <person name="Le Tacon F."/>
            <person name="Lindquist E.A."/>
            <person name="Lipzen A."/>
            <person name="Malagnac F."/>
            <person name="Mello A."/>
            <person name="Molinier V."/>
            <person name="Miyauchi S."/>
            <person name="Poulain J."/>
            <person name="Riccioni C."/>
            <person name="Rubini A."/>
            <person name="Sitrit Y."/>
            <person name="Splivallo R."/>
            <person name="Traeger S."/>
            <person name="Wang M."/>
            <person name="Zifcakova L."/>
            <person name="Wipf D."/>
            <person name="Zambonelli A."/>
            <person name="Paolocci F."/>
            <person name="Nowrousian M."/>
            <person name="Ottonello S."/>
            <person name="Baldrian P."/>
            <person name="Spatafora J.W."/>
            <person name="Henrissat B."/>
            <person name="Nagy L.G."/>
            <person name="Aury J.M."/>
            <person name="Wincker P."/>
            <person name="Grigoriev I.V."/>
            <person name="Bonfante P."/>
            <person name="Martin F.M."/>
        </authorList>
    </citation>
    <scope>NUCLEOTIDE SEQUENCE [LARGE SCALE GENOMIC DNA]</scope>
    <source>
        <strain evidence="2 3">RN42</strain>
    </source>
</reference>
<evidence type="ECO:0000256" key="1">
    <source>
        <dbReference type="SAM" id="MobiDB-lite"/>
    </source>
</evidence>
<organism evidence="2 3">
    <name type="scientific">Ascobolus immersus RN42</name>
    <dbReference type="NCBI Taxonomy" id="1160509"/>
    <lineage>
        <taxon>Eukaryota</taxon>
        <taxon>Fungi</taxon>
        <taxon>Dikarya</taxon>
        <taxon>Ascomycota</taxon>
        <taxon>Pezizomycotina</taxon>
        <taxon>Pezizomycetes</taxon>
        <taxon>Pezizales</taxon>
        <taxon>Ascobolaceae</taxon>
        <taxon>Ascobolus</taxon>
    </lineage>
</organism>
<evidence type="ECO:0000313" key="3">
    <source>
        <dbReference type="Proteomes" id="UP000275078"/>
    </source>
</evidence>
<accession>A0A3N4IEY9</accession>
<gene>
    <name evidence="2" type="ORF">BJ508DRAFT_413043</name>
</gene>
<feature type="region of interest" description="Disordered" evidence="1">
    <location>
        <begin position="340"/>
        <end position="360"/>
    </location>
</feature>
<protein>
    <submittedName>
        <fullName evidence="2">Uncharacterized protein</fullName>
    </submittedName>
</protein>
<name>A0A3N4IEY9_ASCIM</name>
<dbReference type="EMBL" id="ML119661">
    <property type="protein sequence ID" value="RPA84017.1"/>
    <property type="molecule type" value="Genomic_DNA"/>
</dbReference>
<evidence type="ECO:0000313" key="2">
    <source>
        <dbReference type="EMBL" id="RPA84017.1"/>
    </source>
</evidence>
<dbReference type="AlphaFoldDB" id="A0A3N4IEY9"/>
<keyword evidence="3" id="KW-1185">Reference proteome</keyword>